<feature type="region of interest" description="Disordered" evidence="1">
    <location>
        <begin position="56"/>
        <end position="80"/>
    </location>
</feature>
<accession>A0A163A0B6</accession>
<organism evidence="2 3">
    <name type="scientific">Didymella rabiei</name>
    <name type="common">Chickpea ascochyta blight fungus</name>
    <name type="synonym">Mycosphaerella rabiei</name>
    <dbReference type="NCBI Taxonomy" id="5454"/>
    <lineage>
        <taxon>Eukaryota</taxon>
        <taxon>Fungi</taxon>
        <taxon>Dikarya</taxon>
        <taxon>Ascomycota</taxon>
        <taxon>Pezizomycotina</taxon>
        <taxon>Dothideomycetes</taxon>
        <taxon>Pleosporomycetidae</taxon>
        <taxon>Pleosporales</taxon>
        <taxon>Pleosporineae</taxon>
        <taxon>Didymellaceae</taxon>
        <taxon>Ascochyta</taxon>
    </lineage>
</organism>
<protein>
    <submittedName>
        <fullName evidence="2">Uncharacterized protein</fullName>
    </submittedName>
</protein>
<evidence type="ECO:0000313" key="3">
    <source>
        <dbReference type="Proteomes" id="UP000076837"/>
    </source>
</evidence>
<evidence type="ECO:0000256" key="1">
    <source>
        <dbReference type="SAM" id="MobiDB-lite"/>
    </source>
</evidence>
<reference evidence="2 3" key="1">
    <citation type="journal article" date="2016" name="Sci. Rep.">
        <title>Draft genome sequencing and secretome analysis of fungal phytopathogen Ascochyta rabiei provides insight into the necrotrophic effector repertoire.</title>
        <authorList>
            <person name="Verma S."/>
            <person name="Gazara R.K."/>
            <person name="Nizam S."/>
            <person name="Parween S."/>
            <person name="Chattopadhyay D."/>
            <person name="Verma P.K."/>
        </authorList>
    </citation>
    <scope>NUCLEOTIDE SEQUENCE [LARGE SCALE GENOMIC DNA]</scope>
    <source>
        <strain evidence="2 3">ArDII</strain>
    </source>
</reference>
<dbReference type="Proteomes" id="UP000076837">
    <property type="component" value="Unassembled WGS sequence"/>
</dbReference>
<dbReference type="OrthoDB" id="10529076at2759"/>
<keyword evidence="3" id="KW-1185">Reference proteome</keyword>
<feature type="region of interest" description="Disordered" evidence="1">
    <location>
        <begin position="1"/>
        <end position="40"/>
    </location>
</feature>
<comment type="caution">
    <text evidence="2">The sequence shown here is derived from an EMBL/GenBank/DDBJ whole genome shotgun (WGS) entry which is preliminary data.</text>
</comment>
<proteinExistence type="predicted"/>
<dbReference type="AlphaFoldDB" id="A0A163A0B6"/>
<gene>
    <name evidence="2" type="ORF">ST47_g7934</name>
</gene>
<evidence type="ECO:0000313" key="2">
    <source>
        <dbReference type="EMBL" id="KZM20909.1"/>
    </source>
</evidence>
<dbReference type="EMBL" id="JYNV01000262">
    <property type="protein sequence ID" value="KZM20909.1"/>
    <property type="molecule type" value="Genomic_DNA"/>
</dbReference>
<feature type="compositionally biased region" description="Polar residues" evidence="1">
    <location>
        <begin position="26"/>
        <end position="40"/>
    </location>
</feature>
<sequence>MAKRMSENSQQLDDTPQKCDKGKQPITHNHSTSVTPEVVRTNHSLMLQQQLSGENALKAMYSDDRSSTTSPAPPSPKQVPERYPLNIRWSFEGHRESITIPQFGIQLQCRIVRCIGKQQKSHLSTMLAVNTRVMRAISLPTLDLLDLFTVLAYKLDH</sequence>
<name>A0A163A0B6_DIDRA</name>